<dbReference type="InterPro" id="IPR014054">
    <property type="entry name" value="Phage_regulatory_Rha"/>
</dbReference>
<feature type="compositionally biased region" description="Polar residues" evidence="1">
    <location>
        <begin position="1"/>
        <end position="18"/>
    </location>
</feature>
<dbReference type="Proteomes" id="UP001628192">
    <property type="component" value="Unassembled WGS sequence"/>
</dbReference>
<dbReference type="EMBL" id="BAAFSG010000001">
    <property type="protein sequence ID" value="GAB1253054.1"/>
    <property type="molecule type" value="Genomic_DNA"/>
</dbReference>
<gene>
    <name evidence="2" type="ORF">Defa_05410</name>
</gene>
<feature type="region of interest" description="Disordered" evidence="1">
    <location>
        <begin position="1"/>
        <end position="20"/>
    </location>
</feature>
<evidence type="ECO:0000313" key="2">
    <source>
        <dbReference type="EMBL" id="GAB1253054.1"/>
    </source>
</evidence>
<evidence type="ECO:0000256" key="1">
    <source>
        <dbReference type="SAM" id="MobiDB-lite"/>
    </source>
</evidence>
<dbReference type="RefSeq" id="WP_407844128.1">
    <property type="nucleotide sequence ID" value="NZ_BAAFSG010000001.1"/>
</dbReference>
<comment type="caution">
    <text evidence="2">The sequence shown here is derived from an EMBL/GenBank/DDBJ whole genome shotgun (WGS) entry which is preliminary data.</text>
</comment>
<protein>
    <recommendedName>
        <fullName evidence="4">Phage regulatory protein, Rha family</fullName>
    </recommendedName>
</protein>
<evidence type="ECO:0000313" key="3">
    <source>
        <dbReference type="Proteomes" id="UP001628192"/>
    </source>
</evidence>
<name>A0ABQ0E5N8_9BACT</name>
<dbReference type="Pfam" id="PF09669">
    <property type="entry name" value="Phage_pRha"/>
    <property type="match status" value="1"/>
</dbReference>
<accession>A0ABQ0E5N8</accession>
<keyword evidence="3" id="KW-1185">Reference proteome</keyword>
<sequence length="295" mass="33562">MENKQNSSLKNEVQSPETLVQRDESGMFTTSLIVAQAFGKDHKNVLQAIENLECSPEFHRLNFQPMVYEAEIGSGAKREFPAYQLTRDGFAFLAMGFTGKKAAAWKEKFLAAFNAMECALTKQTEIKDDSAEPLRDYPCLEDLGIGPCTDEQIMALEDMIVFWCYVEGCSRDYALKTLLSALRLPSLKHLQQEYFVEAVNMVWRFTFQLTDFTNVAKNNEDYNAFKSLIRMSGFLCGEHPESFENYVCRSCQVNSIEKIAPKDMRKLFFAAFRGLIGNFPGRSTKKITKDSEKNA</sequence>
<reference evidence="2 3" key="1">
    <citation type="journal article" date="2025" name="Int. J. Syst. Evol. Microbiol.">
        <title>Desulfovibrio falkowii sp. nov., Porphyromonas miyakawae sp. nov., Mediterraneibacter flintii sp. nov. and Owariibacterium komagatae gen. nov., sp. nov., isolated from human faeces.</title>
        <authorList>
            <person name="Hamaguchi T."/>
            <person name="Ohara M."/>
            <person name="Hisatomi A."/>
            <person name="Sekiguchi K."/>
            <person name="Takeda J.I."/>
            <person name="Ueyama J."/>
            <person name="Ito M."/>
            <person name="Nishiwaki H."/>
            <person name="Ogi T."/>
            <person name="Hirayama M."/>
            <person name="Ohkuma M."/>
            <person name="Sakamoto M."/>
            <person name="Ohno K."/>
        </authorList>
    </citation>
    <scope>NUCLEOTIDE SEQUENCE [LARGE SCALE GENOMIC DNA]</scope>
    <source>
        <strain evidence="2 3">13CB8C</strain>
    </source>
</reference>
<dbReference type="NCBIfam" id="TIGR02681">
    <property type="entry name" value="phage_pRha"/>
    <property type="match status" value="1"/>
</dbReference>
<proteinExistence type="predicted"/>
<evidence type="ECO:0008006" key="4">
    <source>
        <dbReference type="Google" id="ProtNLM"/>
    </source>
</evidence>
<organism evidence="2 3">
    <name type="scientific">Desulfovibrio falkowii</name>
    <dbReference type="NCBI Taxonomy" id="3136602"/>
    <lineage>
        <taxon>Bacteria</taxon>
        <taxon>Pseudomonadati</taxon>
        <taxon>Thermodesulfobacteriota</taxon>
        <taxon>Desulfovibrionia</taxon>
        <taxon>Desulfovibrionales</taxon>
        <taxon>Desulfovibrionaceae</taxon>
        <taxon>Desulfovibrio</taxon>
    </lineage>
</organism>